<sequence>MRRQLSGAALLLVAVLAVLGGMAVLGRRIQGDPATAPIPGPPALGSCLRTDVIPAGIPLDDLDGLLDYRSAEFETCAGRRAGEVVALITDPAPVDVAPVVDINGDLVGRSISDDPNYLMCISAARGYLGLVRPEEAVDAWIPLSPFISGLELIGPTPLQRRFGQQWVVCVVFDETSASDRRRPGFAGTVKDAYLGFPVPAVLTACDLGPCDILHRDELLASATFISPRTAAQVKESCREHAQVRTGLADLTAVAGLSVVVKYSAAGLAGAAPDRPLTASCLLRADEGRWLDGSLLNVGRADRIPWA</sequence>
<accession>A0A7K1FFA6</accession>
<reference evidence="1 2" key="1">
    <citation type="submission" date="2019-11" db="EMBL/GenBank/DDBJ databases">
        <authorList>
            <person name="Jiang L.-Q."/>
        </authorList>
    </citation>
    <scope>NUCLEOTIDE SEQUENCE [LARGE SCALE GENOMIC DNA]</scope>
    <source>
        <strain evidence="1 2">YIM 132087</strain>
    </source>
</reference>
<proteinExistence type="predicted"/>
<gene>
    <name evidence="1" type="ORF">GIS00_02430</name>
</gene>
<dbReference type="RefSeq" id="WP_154766795.1">
    <property type="nucleotide sequence ID" value="NZ_WLYK01000001.1"/>
</dbReference>
<dbReference type="Proteomes" id="UP000460221">
    <property type="component" value="Unassembled WGS sequence"/>
</dbReference>
<evidence type="ECO:0000313" key="2">
    <source>
        <dbReference type="Proteomes" id="UP000460221"/>
    </source>
</evidence>
<dbReference type="AlphaFoldDB" id="A0A7K1FFA6"/>
<protein>
    <recommendedName>
        <fullName evidence="3">Septum formation-related domain-containing protein</fullName>
    </recommendedName>
</protein>
<evidence type="ECO:0000313" key="1">
    <source>
        <dbReference type="EMBL" id="MTD12801.1"/>
    </source>
</evidence>
<keyword evidence="2" id="KW-1185">Reference proteome</keyword>
<evidence type="ECO:0008006" key="3">
    <source>
        <dbReference type="Google" id="ProtNLM"/>
    </source>
</evidence>
<dbReference type="EMBL" id="WLYK01000001">
    <property type="protein sequence ID" value="MTD12801.1"/>
    <property type="molecule type" value="Genomic_DNA"/>
</dbReference>
<organism evidence="1 2">
    <name type="scientific">Nakamurella alba</name>
    <dbReference type="NCBI Taxonomy" id="2665158"/>
    <lineage>
        <taxon>Bacteria</taxon>
        <taxon>Bacillati</taxon>
        <taxon>Actinomycetota</taxon>
        <taxon>Actinomycetes</taxon>
        <taxon>Nakamurellales</taxon>
        <taxon>Nakamurellaceae</taxon>
        <taxon>Nakamurella</taxon>
    </lineage>
</organism>
<name>A0A7K1FFA6_9ACTN</name>
<comment type="caution">
    <text evidence="1">The sequence shown here is derived from an EMBL/GenBank/DDBJ whole genome shotgun (WGS) entry which is preliminary data.</text>
</comment>